<proteinExistence type="predicted"/>
<gene>
    <name evidence="2" type="ORF">DM02DRAFT_494487</name>
</gene>
<dbReference type="OrthoDB" id="192832at2759"/>
<organism evidence="2 3">
    <name type="scientific">Periconia macrospinosa</name>
    <dbReference type="NCBI Taxonomy" id="97972"/>
    <lineage>
        <taxon>Eukaryota</taxon>
        <taxon>Fungi</taxon>
        <taxon>Dikarya</taxon>
        <taxon>Ascomycota</taxon>
        <taxon>Pezizomycotina</taxon>
        <taxon>Dothideomycetes</taxon>
        <taxon>Pleosporomycetidae</taxon>
        <taxon>Pleosporales</taxon>
        <taxon>Massarineae</taxon>
        <taxon>Periconiaceae</taxon>
        <taxon>Periconia</taxon>
    </lineage>
</organism>
<dbReference type="InterPro" id="IPR000757">
    <property type="entry name" value="Beta-glucanase-like"/>
</dbReference>
<dbReference type="STRING" id="97972.A0A2V1ECH4"/>
<dbReference type="PANTHER" id="PTHR10963">
    <property type="entry name" value="GLYCOSYL HYDROLASE-RELATED"/>
    <property type="match status" value="1"/>
</dbReference>
<accession>A0A2V1ECH4</accession>
<keyword evidence="3" id="KW-1185">Reference proteome</keyword>
<dbReference type="Pfam" id="PF26113">
    <property type="entry name" value="GH16_XgeA"/>
    <property type="match status" value="1"/>
</dbReference>
<dbReference type="AlphaFoldDB" id="A0A2V1ECH4"/>
<evidence type="ECO:0000313" key="3">
    <source>
        <dbReference type="Proteomes" id="UP000244855"/>
    </source>
</evidence>
<dbReference type="EMBL" id="KZ805303">
    <property type="protein sequence ID" value="PVI07739.1"/>
    <property type="molecule type" value="Genomic_DNA"/>
</dbReference>
<protein>
    <submittedName>
        <fullName evidence="2">Glycoside hydrolase family 16 protein</fullName>
    </submittedName>
</protein>
<dbReference type="CDD" id="cd02181">
    <property type="entry name" value="GH16_fungal_Lam16A_glucanase"/>
    <property type="match status" value="1"/>
</dbReference>
<keyword evidence="2" id="KW-0378">Hydrolase</keyword>
<dbReference type="SUPFAM" id="SSF49899">
    <property type="entry name" value="Concanavalin A-like lectins/glucanases"/>
    <property type="match status" value="1"/>
</dbReference>
<dbReference type="GO" id="GO:0009251">
    <property type="term" value="P:glucan catabolic process"/>
    <property type="evidence" value="ECO:0007669"/>
    <property type="project" value="TreeGrafter"/>
</dbReference>
<dbReference type="PANTHER" id="PTHR10963:SF24">
    <property type="entry name" value="GLYCOSIDASE C21B10.07-RELATED"/>
    <property type="match status" value="1"/>
</dbReference>
<sequence>LVTLSTLSSLPTISAQQKYTLKDDLSYKNFFSSFDFFSSKDPTNGFVQYQTRAAAVSSKLVGYFNDTSSVFMGVDHTTKDPKGRASVRLESKKTFNQGLLVADIRHMPDSICGSWPAFWMLGVGPQNDSASWPKFGEIDILEGTNDYTSNAVTLHTEAGCAISNTTSSPSAPNGASSDSSSSAAAGAGAGAFMGTIATPNCDVKAPGQLPNVGCSIKAPTSTPSLATYGTDFNSAGGGVYAMEWTSSSITVWFFPRNSSTIATVSPPSNSTSSSSQVNTLDTKTFGKPLARFAGPGCDYGKKFDSMKIIFNTALCGDWAGKEWDRSCKAKTGVATCEEYVRENPQAFSDAYWEVAGLKWFE</sequence>
<feature type="non-terminal residue" evidence="2">
    <location>
        <position position="1"/>
    </location>
</feature>
<evidence type="ECO:0000259" key="1">
    <source>
        <dbReference type="PROSITE" id="PS51762"/>
    </source>
</evidence>
<dbReference type="InterPro" id="IPR013320">
    <property type="entry name" value="ConA-like_dom_sf"/>
</dbReference>
<feature type="non-terminal residue" evidence="2">
    <location>
        <position position="361"/>
    </location>
</feature>
<dbReference type="InterPro" id="IPR050546">
    <property type="entry name" value="Glycosyl_Hydrlase_16"/>
</dbReference>
<dbReference type="GO" id="GO:0004553">
    <property type="term" value="F:hydrolase activity, hydrolyzing O-glycosyl compounds"/>
    <property type="evidence" value="ECO:0007669"/>
    <property type="project" value="InterPro"/>
</dbReference>
<dbReference type="PROSITE" id="PS51762">
    <property type="entry name" value="GH16_2"/>
    <property type="match status" value="1"/>
</dbReference>
<feature type="domain" description="GH16" evidence="1">
    <location>
        <begin position="5"/>
        <end position="348"/>
    </location>
</feature>
<dbReference type="Proteomes" id="UP000244855">
    <property type="component" value="Unassembled WGS sequence"/>
</dbReference>
<name>A0A2V1ECH4_9PLEO</name>
<reference evidence="2 3" key="1">
    <citation type="journal article" date="2018" name="Sci. Rep.">
        <title>Comparative genomics provides insights into the lifestyle and reveals functional heterogeneity of dark septate endophytic fungi.</title>
        <authorList>
            <person name="Knapp D.G."/>
            <person name="Nemeth J.B."/>
            <person name="Barry K."/>
            <person name="Hainaut M."/>
            <person name="Henrissat B."/>
            <person name="Johnson J."/>
            <person name="Kuo A."/>
            <person name="Lim J.H.P."/>
            <person name="Lipzen A."/>
            <person name="Nolan M."/>
            <person name="Ohm R.A."/>
            <person name="Tamas L."/>
            <person name="Grigoriev I.V."/>
            <person name="Spatafora J.W."/>
            <person name="Nagy L.G."/>
            <person name="Kovacs G.M."/>
        </authorList>
    </citation>
    <scope>NUCLEOTIDE SEQUENCE [LARGE SCALE GENOMIC DNA]</scope>
    <source>
        <strain evidence="2 3">DSE2036</strain>
    </source>
</reference>
<dbReference type="Gene3D" id="2.60.120.200">
    <property type="match status" value="1"/>
</dbReference>
<evidence type="ECO:0000313" key="2">
    <source>
        <dbReference type="EMBL" id="PVI07739.1"/>
    </source>
</evidence>